<dbReference type="GO" id="GO:0031982">
    <property type="term" value="C:vesicle"/>
    <property type="evidence" value="ECO:0007669"/>
    <property type="project" value="TreeGrafter"/>
</dbReference>
<gene>
    <name evidence="2" type="ORF">GIB67_033981</name>
</gene>
<dbReference type="Gene3D" id="1.10.287.110">
    <property type="entry name" value="DnaJ domain"/>
    <property type="match status" value="1"/>
</dbReference>
<dbReference type="GO" id="GO:0030276">
    <property type="term" value="F:clathrin binding"/>
    <property type="evidence" value="ECO:0007669"/>
    <property type="project" value="TreeGrafter"/>
</dbReference>
<keyword evidence="3" id="KW-1185">Reference proteome</keyword>
<organism evidence="2 3">
    <name type="scientific">Kingdonia uniflora</name>
    <dbReference type="NCBI Taxonomy" id="39325"/>
    <lineage>
        <taxon>Eukaryota</taxon>
        <taxon>Viridiplantae</taxon>
        <taxon>Streptophyta</taxon>
        <taxon>Embryophyta</taxon>
        <taxon>Tracheophyta</taxon>
        <taxon>Spermatophyta</taxon>
        <taxon>Magnoliopsida</taxon>
        <taxon>Ranunculales</taxon>
        <taxon>Circaeasteraceae</taxon>
        <taxon>Kingdonia</taxon>
    </lineage>
</organism>
<comment type="caution">
    <text evidence="2">The sequence shown here is derived from an EMBL/GenBank/DDBJ whole genome shotgun (WGS) entry which is preliminary data.</text>
</comment>
<feature type="non-terminal residue" evidence="2">
    <location>
        <position position="1"/>
    </location>
</feature>
<dbReference type="EMBL" id="JACGCM010001747">
    <property type="protein sequence ID" value="KAF6150282.1"/>
    <property type="molecule type" value="Genomic_DNA"/>
</dbReference>
<feature type="region of interest" description="Disordered" evidence="1">
    <location>
        <begin position="209"/>
        <end position="230"/>
    </location>
</feature>
<dbReference type="GO" id="GO:0005737">
    <property type="term" value="C:cytoplasm"/>
    <property type="evidence" value="ECO:0007669"/>
    <property type="project" value="TreeGrafter"/>
</dbReference>
<dbReference type="CDD" id="cd06503">
    <property type="entry name" value="ATP-synt_Fo_b"/>
    <property type="match status" value="1"/>
</dbReference>
<reference evidence="2 3" key="1">
    <citation type="journal article" date="2020" name="IScience">
        <title>Genome Sequencing of the Endangered Kingdonia uniflora (Circaeasteraceae, Ranunculales) Reveals Potential Mechanisms of Evolutionary Specialization.</title>
        <authorList>
            <person name="Sun Y."/>
            <person name="Deng T."/>
            <person name="Zhang A."/>
            <person name="Moore M.J."/>
            <person name="Landis J.B."/>
            <person name="Lin N."/>
            <person name="Zhang H."/>
            <person name="Zhang X."/>
            <person name="Huang J."/>
            <person name="Zhang X."/>
            <person name="Sun H."/>
            <person name="Wang H."/>
        </authorList>
    </citation>
    <scope>NUCLEOTIDE SEQUENCE [LARGE SCALE GENOMIC DNA]</scope>
    <source>
        <strain evidence="2">TB1705</strain>
        <tissue evidence="2">Leaf</tissue>
    </source>
</reference>
<accession>A0A7J7M616</accession>
<dbReference type="GO" id="GO:0072318">
    <property type="term" value="P:clathrin coat disassembly"/>
    <property type="evidence" value="ECO:0007669"/>
    <property type="project" value="TreeGrafter"/>
</dbReference>
<evidence type="ECO:0000256" key="1">
    <source>
        <dbReference type="SAM" id="MobiDB-lite"/>
    </source>
</evidence>
<dbReference type="GO" id="GO:0072583">
    <property type="term" value="P:clathrin-dependent endocytosis"/>
    <property type="evidence" value="ECO:0007669"/>
    <property type="project" value="TreeGrafter"/>
</dbReference>
<protein>
    <submittedName>
        <fullName evidence="2">Uncharacterized protein</fullName>
    </submittedName>
</protein>
<dbReference type="InterPro" id="IPR036869">
    <property type="entry name" value="J_dom_sf"/>
</dbReference>
<dbReference type="AlphaFoldDB" id="A0A7J7M616"/>
<feature type="region of interest" description="Disordered" evidence="1">
    <location>
        <begin position="300"/>
        <end position="325"/>
    </location>
</feature>
<dbReference type="SUPFAM" id="SSF46565">
    <property type="entry name" value="Chaperone J-domain"/>
    <property type="match status" value="1"/>
</dbReference>
<evidence type="ECO:0000313" key="2">
    <source>
        <dbReference type="EMBL" id="KAF6150282.1"/>
    </source>
</evidence>
<feature type="compositionally biased region" description="Polar residues" evidence="1">
    <location>
        <begin position="219"/>
        <end position="228"/>
    </location>
</feature>
<evidence type="ECO:0000313" key="3">
    <source>
        <dbReference type="Proteomes" id="UP000541444"/>
    </source>
</evidence>
<dbReference type="PANTHER" id="PTHR23172:SF19">
    <property type="entry name" value="J DOMAIN-CONTAINING PROTEIN"/>
    <property type="match status" value="1"/>
</dbReference>
<proteinExistence type="predicted"/>
<dbReference type="Proteomes" id="UP000541444">
    <property type="component" value="Unassembled WGS sequence"/>
</dbReference>
<dbReference type="PANTHER" id="PTHR23172">
    <property type="entry name" value="AUXILIN/CYCLIN G-ASSOCIATED KINASE-RELATED"/>
    <property type="match status" value="1"/>
</dbReference>
<name>A0A7J7M616_9MAGN</name>
<sequence>IKKKIDLSLHIFSLFVISLSRDHYGNASDQIQILFSTMDDISCILASNFGFRSQDKPVSMFALKSQHITSIMTMPNVYDFLMFEGIKVSSGISSSSLPVYDDDDIFDGVPGFGGTSGLKSKEALETNPNATLSKGMDDPFIVLEPSSPVAVEHHPSAILDDLLEEVNNFDGSFVCLEENDPFEGFSGVKSRSSLPDDIFDVVPGFGGTSGSKSEDVVETNPNITSSGTEDPFIVLGQTKSDGSSVSLEKDDSPIEIADDVWLKVFEIPLFTPPTSAPPPSRIPPSMGRGEAILKQDREVMQDDQERQLRNKQETEQRAATEARTKADKAILEREQREATEARAKVDKARLEHEQRAATEARAKARLEREQIIEERQKNALAEKNQRELQTQRDQEEKNMIAETLDIEIKGWVAGKQDNLLALLSTLQYVLWPECGWQPVSLAYLMTGANVKRVYQKATLCIHPDKLQQKGATLQQKYIAEKVFYLLKEAWNKFNS</sequence>
<dbReference type="OrthoDB" id="1717591at2759"/>